<evidence type="ECO:0000313" key="2">
    <source>
        <dbReference type="EMBL" id="QDU32485.1"/>
    </source>
</evidence>
<feature type="transmembrane region" description="Helical" evidence="1">
    <location>
        <begin position="75"/>
        <end position="98"/>
    </location>
</feature>
<protein>
    <submittedName>
        <fullName evidence="2">Uncharacterized protein</fullName>
    </submittedName>
</protein>
<name>A0A517YQJ4_9BACT</name>
<reference evidence="2 3" key="1">
    <citation type="submission" date="2019-02" db="EMBL/GenBank/DDBJ databases">
        <title>Deep-cultivation of Planctomycetes and their phenomic and genomic characterization uncovers novel biology.</title>
        <authorList>
            <person name="Wiegand S."/>
            <person name="Jogler M."/>
            <person name="Boedeker C."/>
            <person name="Pinto D."/>
            <person name="Vollmers J."/>
            <person name="Rivas-Marin E."/>
            <person name="Kohn T."/>
            <person name="Peeters S.H."/>
            <person name="Heuer A."/>
            <person name="Rast P."/>
            <person name="Oberbeckmann S."/>
            <person name="Bunk B."/>
            <person name="Jeske O."/>
            <person name="Meyerdierks A."/>
            <person name="Storesund J.E."/>
            <person name="Kallscheuer N."/>
            <person name="Luecker S."/>
            <person name="Lage O.M."/>
            <person name="Pohl T."/>
            <person name="Merkel B.J."/>
            <person name="Hornburger P."/>
            <person name="Mueller R.-W."/>
            <person name="Bruemmer F."/>
            <person name="Labrenz M."/>
            <person name="Spormann A.M."/>
            <person name="Op den Camp H."/>
            <person name="Overmann J."/>
            <person name="Amann R."/>
            <person name="Jetten M.S.M."/>
            <person name="Mascher T."/>
            <person name="Medema M.H."/>
            <person name="Devos D.P."/>
            <person name="Kaster A.-K."/>
            <person name="Ovreas L."/>
            <person name="Rohde M."/>
            <person name="Galperin M.Y."/>
            <person name="Jogler C."/>
        </authorList>
    </citation>
    <scope>NUCLEOTIDE SEQUENCE [LARGE SCALE GENOMIC DNA]</scope>
    <source>
        <strain evidence="2 3">KS4</strain>
    </source>
</reference>
<keyword evidence="3" id="KW-1185">Reference proteome</keyword>
<accession>A0A517YQJ4</accession>
<keyword evidence="1" id="KW-0472">Membrane</keyword>
<proteinExistence type="predicted"/>
<keyword evidence="1" id="KW-1133">Transmembrane helix</keyword>
<dbReference type="Proteomes" id="UP000317369">
    <property type="component" value="Chromosome"/>
</dbReference>
<feature type="transmembrane region" description="Helical" evidence="1">
    <location>
        <begin position="105"/>
        <end position="128"/>
    </location>
</feature>
<keyword evidence="1" id="KW-0812">Transmembrane</keyword>
<feature type="transmembrane region" description="Helical" evidence="1">
    <location>
        <begin position="49"/>
        <end position="69"/>
    </location>
</feature>
<evidence type="ECO:0000313" key="3">
    <source>
        <dbReference type="Proteomes" id="UP000317369"/>
    </source>
</evidence>
<evidence type="ECO:0000256" key="1">
    <source>
        <dbReference type="SAM" id="Phobius"/>
    </source>
</evidence>
<dbReference type="RefSeq" id="WP_145074149.1">
    <property type="nucleotide sequence ID" value="NZ_CP036425.1"/>
</dbReference>
<dbReference type="EMBL" id="CP036425">
    <property type="protein sequence ID" value="QDU32485.1"/>
    <property type="molecule type" value="Genomic_DNA"/>
</dbReference>
<dbReference type="AlphaFoldDB" id="A0A517YQJ4"/>
<dbReference type="KEGG" id="pcor:KS4_05170"/>
<organism evidence="2 3">
    <name type="scientific">Poriferisphaera corsica</name>
    <dbReference type="NCBI Taxonomy" id="2528020"/>
    <lineage>
        <taxon>Bacteria</taxon>
        <taxon>Pseudomonadati</taxon>
        <taxon>Planctomycetota</taxon>
        <taxon>Phycisphaerae</taxon>
        <taxon>Phycisphaerales</taxon>
        <taxon>Phycisphaeraceae</taxon>
        <taxon>Poriferisphaera</taxon>
    </lineage>
</organism>
<gene>
    <name evidence="2" type="ORF">KS4_05170</name>
</gene>
<sequence>MVEVNLIFGWAWVMVGIFTGAVIGMFFAREDFMGGYGSWRRRMVRLGHIAFMGMAAVNIGFALTVKVFGVSGWGINISGASLIIGGIGMPVICLLSAWRKSWRHAFALPVSMLLIGIGSLLLWLVVAIY</sequence>
<feature type="transmembrane region" description="Helical" evidence="1">
    <location>
        <begin position="6"/>
        <end position="28"/>
    </location>
</feature>
<dbReference type="OrthoDB" id="272937at2"/>